<name>S0FTN6_RUMCE</name>
<dbReference type="SUPFAM" id="SSF53850">
    <property type="entry name" value="Periplasmic binding protein-like II"/>
    <property type="match status" value="1"/>
</dbReference>
<dbReference type="PROSITE" id="PS01040">
    <property type="entry name" value="SBP_BACTERIAL_5"/>
    <property type="match status" value="1"/>
</dbReference>
<keyword evidence="3" id="KW-0813">Transport</keyword>
<dbReference type="InterPro" id="IPR000914">
    <property type="entry name" value="SBP_5_dom"/>
</dbReference>
<gene>
    <name evidence="6" type="ORF">CTER_2340</name>
</gene>
<dbReference type="InterPro" id="IPR023765">
    <property type="entry name" value="SBP_5_CS"/>
</dbReference>
<feature type="domain" description="Solute-binding protein family 5" evidence="5">
    <location>
        <begin position="92"/>
        <end position="480"/>
    </location>
</feature>
<keyword evidence="4" id="KW-0732">Signal</keyword>
<dbReference type="GO" id="GO:1904680">
    <property type="term" value="F:peptide transmembrane transporter activity"/>
    <property type="evidence" value="ECO:0007669"/>
    <property type="project" value="TreeGrafter"/>
</dbReference>
<organism evidence="6 7">
    <name type="scientific">Ruminiclostridium cellobioparum subsp. termitidis CT1112</name>
    <dbReference type="NCBI Taxonomy" id="1195236"/>
    <lineage>
        <taxon>Bacteria</taxon>
        <taxon>Bacillati</taxon>
        <taxon>Bacillota</taxon>
        <taxon>Clostridia</taxon>
        <taxon>Eubacteriales</taxon>
        <taxon>Oscillospiraceae</taxon>
        <taxon>Ruminiclostridium</taxon>
    </lineage>
</organism>
<reference evidence="6 7" key="1">
    <citation type="journal article" date="2013" name="Genome Announc.">
        <title>Draft Genome Sequence of the Cellulolytic, Mesophilic, Anaerobic Bacterium Clostridium termitidis Strain CT1112 (DSM 5398).</title>
        <authorList>
            <person name="Lal S."/>
            <person name="Ramachandran U."/>
            <person name="Zhang X."/>
            <person name="Munir R."/>
            <person name="Sparling R."/>
            <person name="Levin D.B."/>
        </authorList>
    </citation>
    <scope>NUCLEOTIDE SEQUENCE [LARGE SCALE GENOMIC DNA]</scope>
    <source>
        <strain evidence="6 7">CT1112</strain>
    </source>
</reference>
<dbReference type="eggNOG" id="COG0747">
    <property type="taxonomic scope" value="Bacteria"/>
</dbReference>
<dbReference type="Gene3D" id="3.90.76.10">
    <property type="entry name" value="Dipeptide-binding Protein, Domain 1"/>
    <property type="match status" value="1"/>
</dbReference>
<dbReference type="GO" id="GO:0015833">
    <property type="term" value="P:peptide transport"/>
    <property type="evidence" value="ECO:0007669"/>
    <property type="project" value="TreeGrafter"/>
</dbReference>
<dbReference type="CDD" id="cd08513">
    <property type="entry name" value="PBP2_thermophilic_Hb8_like"/>
    <property type="match status" value="1"/>
</dbReference>
<dbReference type="GO" id="GO:0043190">
    <property type="term" value="C:ATP-binding cassette (ABC) transporter complex"/>
    <property type="evidence" value="ECO:0007669"/>
    <property type="project" value="InterPro"/>
</dbReference>
<evidence type="ECO:0000256" key="4">
    <source>
        <dbReference type="ARBA" id="ARBA00022729"/>
    </source>
</evidence>
<evidence type="ECO:0000256" key="2">
    <source>
        <dbReference type="ARBA" id="ARBA00005695"/>
    </source>
</evidence>
<proteinExistence type="inferred from homology"/>
<dbReference type="PANTHER" id="PTHR30290:SF9">
    <property type="entry name" value="OLIGOPEPTIDE-BINDING PROTEIN APPA"/>
    <property type="match status" value="1"/>
</dbReference>
<dbReference type="Gene3D" id="3.10.105.10">
    <property type="entry name" value="Dipeptide-binding Protein, Domain 3"/>
    <property type="match status" value="1"/>
</dbReference>
<evidence type="ECO:0000313" key="6">
    <source>
        <dbReference type="EMBL" id="EMS71853.1"/>
    </source>
</evidence>
<comment type="subcellular location">
    <subcellularLocation>
        <location evidence="1">Cell membrane</location>
        <topology evidence="1">Lipid-anchor</topology>
    </subcellularLocation>
</comment>
<evidence type="ECO:0000256" key="3">
    <source>
        <dbReference type="ARBA" id="ARBA00022448"/>
    </source>
</evidence>
<dbReference type="InterPro" id="IPR030678">
    <property type="entry name" value="Peptide/Ni-bd"/>
</dbReference>
<evidence type="ECO:0000313" key="7">
    <source>
        <dbReference type="Proteomes" id="UP000014155"/>
    </source>
</evidence>
<evidence type="ECO:0000256" key="1">
    <source>
        <dbReference type="ARBA" id="ARBA00004193"/>
    </source>
</evidence>
<accession>S0FTN6</accession>
<dbReference type="RefSeq" id="WP_004625833.1">
    <property type="nucleotide sequence ID" value="NZ_AORV01000033.1"/>
</dbReference>
<dbReference type="PANTHER" id="PTHR30290">
    <property type="entry name" value="PERIPLASMIC BINDING COMPONENT OF ABC TRANSPORTER"/>
    <property type="match status" value="1"/>
</dbReference>
<sequence length="568" mass="63495">MKTISKLSILFIISILLGACTVNLERNKPVEDDVYEDKYDVIDRGPVKGGSIRLFTTPVDTLNPVLTNNVHVQDFLGLVFEGLYALDSSQRPVPVLAKSSSLSADGLTLTINLRENIKWHDKMPFKAEDVVFTINTLLDTKINSVYSVNVKHIESAAASGNSVIIKLKQPYSLIRNELTFPVIPAHHFVNEKLTDKNSKANLTPVGTGPYSFNSYNAKTGVKLRLSENWWNAEASASEASNNSSAKGAENLNSDVKKAPLKLPYLSNIEIKVFNNINSANAGFQARDIDVLPAQYGEYRKYIGRTDMNLKRFESRNYEFLTLNIKKGLLTDKRLRNALNYLINKKKLVDEAATGIAVPAELPVVPNSWVYQLVDFNEKDALGKAKEFLNQSGYVLDSKNKYVNKTSRKALTLKLIVNQENSLRFNTASEIASQLGKSGITVQVVKLSWDAYKNALKTGAYDLALSGYRITSVPDLSFAYSTQEIQSGLNVAGYSNPEVDGYLQQILTENNPDAQKNIFTKLLNTVLDDRPYIGLYFLNDGMMYSKNIKGTVNPYVWNKYNDITKWYLP</sequence>
<keyword evidence="7" id="KW-1185">Reference proteome</keyword>
<dbReference type="Proteomes" id="UP000014155">
    <property type="component" value="Unassembled WGS sequence"/>
</dbReference>
<dbReference type="PATRIC" id="fig|1195236.3.peg.2649"/>
<dbReference type="PIRSF" id="PIRSF002741">
    <property type="entry name" value="MppA"/>
    <property type="match status" value="1"/>
</dbReference>
<dbReference type="Pfam" id="PF00496">
    <property type="entry name" value="SBP_bac_5"/>
    <property type="match status" value="1"/>
</dbReference>
<comment type="similarity">
    <text evidence="2">Belongs to the bacterial solute-binding protein 5 family.</text>
</comment>
<dbReference type="EMBL" id="AORV01000033">
    <property type="protein sequence ID" value="EMS71853.1"/>
    <property type="molecule type" value="Genomic_DNA"/>
</dbReference>
<dbReference type="STRING" id="1195236.CTER_2340"/>
<dbReference type="GO" id="GO:0042597">
    <property type="term" value="C:periplasmic space"/>
    <property type="evidence" value="ECO:0007669"/>
    <property type="project" value="UniProtKB-ARBA"/>
</dbReference>
<evidence type="ECO:0000259" key="5">
    <source>
        <dbReference type="Pfam" id="PF00496"/>
    </source>
</evidence>
<dbReference type="PROSITE" id="PS51257">
    <property type="entry name" value="PROKAR_LIPOPROTEIN"/>
    <property type="match status" value="1"/>
</dbReference>
<protein>
    <submittedName>
        <fullName evidence="6">ABC-type dipeptide transport system, periplasmic component</fullName>
    </submittedName>
</protein>
<dbReference type="Gene3D" id="3.40.190.10">
    <property type="entry name" value="Periplasmic binding protein-like II"/>
    <property type="match status" value="1"/>
</dbReference>
<dbReference type="InterPro" id="IPR039424">
    <property type="entry name" value="SBP_5"/>
</dbReference>
<dbReference type="AlphaFoldDB" id="S0FTN6"/>
<comment type="caution">
    <text evidence="6">The sequence shown here is derived from an EMBL/GenBank/DDBJ whole genome shotgun (WGS) entry which is preliminary data.</text>
</comment>